<feature type="compositionally biased region" description="Pro residues" evidence="1">
    <location>
        <begin position="308"/>
        <end position="322"/>
    </location>
</feature>
<dbReference type="EMBL" id="KN840567">
    <property type="protein sequence ID" value="KIP04632.1"/>
    <property type="molecule type" value="Genomic_DNA"/>
</dbReference>
<dbReference type="OrthoDB" id="3141838at2759"/>
<organism evidence="2 3">
    <name type="scientific">Phlebiopsis gigantea (strain 11061_1 CR5-6)</name>
    <name type="common">White-rot fungus</name>
    <name type="synonym">Peniophora gigantea</name>
    <dbReference type="NCBI Taxonomy" id="745531"/>
    <lineage>
        <taxon>Eukaryota</taxon>
        <taxon>Fungi</taxon>
        <taxon>Dikarya</taxon>
        <taxon>Basidiomycota</taxon>
        <taxon>Agaricomycotina</taxon>
        <taxon>Agaricomycetes</taxon>
        <taxon>Polyporales</taxon>
        <taxon>Phanerochaetaceae</taxon>
        <taxon>Phlebiopsis</taxon>
    </lineage>
</organism>
<feature type="region of interest" description="Disordered" evidence="1">
    <location>
        <begin position="262"/>
        <end position="397"/>
    </location>
</feature>
<gene>
    <name evidence="2" type="ORF">PHLGIDRAFT_129357</name>
</gene>
<evidence type="ECO:0000256" key="1">
    <source>
        <dbReference type="SAM" id="MobiDB-lite"/>
    </source>
</evidence>
<dbReference type="Proteomes" id="UP000053257">
    <property type="component" value="Unassembled WGS sequence"/>
</dbReference>
<name>A0A0C3S3V1_PHLG1</name>
<dbReference type="HOGENOM" id="CLU_054986_0_0_1"/>
<protein>
    <submittedName>
        <fullName evidence="2">Uncharacterized protein</fullName>
    </submittedName>
</protein>
<keyword evidence="3" id="KW-1185">Reference proteome</keyword>
<dbReference type="AlphaFoldDB" id="A0A0C3S3V1"/>
<dbReference type="STRING" id="745531.A0A0C3S3V1"/>
<sequence>MPEQNAVLLDERRMRKVLTYLSVRLFERFRTVVRLVIHGGAVMVLHRELSRKRNTRDVDYIHRAFVAEWAQRGVRDAGDRLTACIAETARAFGLGDDWMNSHADIALPMARDAYGNLTDPIYNDAVKPTNVRMNTVFESPGLVLIGVSWSWAVALKLVRYCKDDPDDIAAILSLGTTMRGCQWTVQLLEGWLLNLCSPMGYSHYPPQEINKTRARMRDAILRTSSLPWDPNVARAPQPSKPALTLVPYWTVQQQPTARAVGQAQQPARPVTVHGGDLEHQRQPKGRLLAARTRTRSFSAITTSAPAVPTAPMPPLPRPPMPVAGPLYPSNYASRPPRSHHTSASVSAAIAPPTSMPLPPSTTSSQPRKSSFAPVPTPPQQASFARPQRQPPAHILNSLPLGFIPTHWMPYPQRAH</sequence>
<reference evidence="2 3" key="1">
    <citation type="journal article" date="2014" name="PLoS Genet.">
        <title>Analysis of the Phlebiopsis gigantea genome, transcriptome and secretome provides insight into its pioneer colonization strategies of wood.</title>
        <authorList>
            <person name="Hori C."/>
            <person name="Ishida T."/>
            <person name="Igarashi K."/>
            <person name="Samejima M."/>
            <person name="Suzuki H."/>
            <person name="Master E."/>
            <person name="Ferreira P."/>
            <person name="Ruiz-Duenas F.J."/>
            <person name="Held B."/>
            <person name="Canessa P."/>
            <person name="Larrondo L.F."/>
            <person name="Schmoll M."/>
            <person name="Druzhinina I.S."/>
            <person name="Kubicek C.P."/>
            <person name="Gaskell J.A."/>
            <person name="Kersten P."/>
            <person name="St John F."/>
            <person name="Glasner J."/>
            <person name="Sabat G."/>
            <person name="Splinter BonDurant S."/>
            <person name="Syed K."/>
            <person name="Yadav J."/>
            <person name="Mgbeahuruike A.C."/>
            <person name="Kovalchuk A."/>
            <person name="Asiegbu F.O."/>
            <person name="Lackner G."/>
            <person name="Hoffmeister D."/>
            <person name="Rencoret J."/>
            <person name="Gutierrez A."/>
            <person name="Sun H."/>
            <person name="Lindquist E."/>
            <person name="Barry K."/>
            <person name="Riley R."/>
            <person name="Grigoriev I.V."/>
            <person name="Henrissat B."/>
            <person name="Kues U."/>
            <person name="Berka R.M."/>
            <person name="Martinez A.T."/>
            <person name="Covert S.F."/>
            <person name="Blanchette R.A."/>
            <person name="Cullen D."/>
        </authorList>
    </citation>
    <scope>NUCLEOTIDE SEQUENCE [LARGE SCALE GENOMIC DNA]</scope>
    <source>
        <strain evidence="2 3">11061_1 CR5-6</strain>
    </source>
</reference>
<evidence type="ECO:0000313" key="2">
    <source>
        <dbReference type="EMBL" id="KIP04632.1"/>
    </source>
</evidence>
<evidence type="ECO:0000313" key="3">
    <source>
        <dbReference type="Proteomes" id="UP000053257"/>
    </source>
</evidence>
<accession>A0A0C3S3V1</accession>
<proteinExistence type="predicted"/>